<gene>
    <name evidence="4" type="primary">sgrR</name>
    <name evidence="4" type="ORF">BN1080_02200</name>
</gene>
<accession>A0A098EN59</accession>
<protein>
    <submittedName>
        <fullName evidence="4">HTH-type transcriptional regulator SgrR</fullName>
    </submittedName>
</protein>
<keyword evidence="5" id="KW-1185">Reference proteome</keyword>
<dbReference type="PANTHER" id="PTHR30290">
    <property type="entry name" value="PERIPLASMIC BINDING COMPONENT OF ABC TRANSPORTER"/>
    <property type="match status" value="1"/>
</dbReference>
<dbReference type="Proteomes" id="UP000043699">
    <property type="component" value="Unassembled WGS sequence"/>
</dbReference>
<dbReference type="Pfam" id="PF12793">
    <property type="entry name" value="SgrR_N"/>
    <property type="match status" value="1"/>
</dbReference>
<evidence type="ECO:0000313" key="5">
    <source>
        <dbReference type="Proteomes" id="UP000043699"/>
    </source>
</evidence>
<dbReference type="STRING" id="1499687.BN1080_02200"/>
<dbReference type="EMBL" id="CCXS01000001">
    <property type="protein sequence ID" value="CEG23250.1"/>
    <property type="molecule type" value="Genomic_DNA"/>
</dbReference>
<dbReference type="InterPro" id="IPR000914">
    <property type="entry name" value="SBP_5_dom"/>
</dbReference>
<proteinExistence type="predicted"/>
<dbReference type="GO" id="GO:0003677">
    <property type="term" value="F:DNA binding"/>
    <property type="evidence" value="ECO:0007669"/>
    <property type="project" value="UniProtKB-KW"/>
</dbReference>
<dbReference type="RefSeq" id="WP_052652026.1">
    <property type="nucleotide sequence ID" value="NZ_CCXS01000001.1"/>
</dbReference>
<dbReference type="InterPro" id="IPR039424">
    <property type="entry name" value="SBP_5"/>
</dbReference>
<dbReference type="OrthoDB" id="5894719at2"/>
<dbReference type="PANTHER" id="PTHR30290:SF72">
    <property type="entry name" value="HTH-TYPE TRANSCRIPTIONAL REGULATOR SGRR"/>
    <property type="match status" value="1"/>
</dbReference>
<evidence type="ECO:0000259" key="2">
    <source>
        <dbReference type="Pfam" id="PF00496"/>
    </source>
</evidence>
<dbReference type="Pfam" id="PF00496">
    <property type="entry name" value="SBP_bac_5"/>
    <property type="match status" value="1"/>
</dbReference>
<dbReference type="Gene3D" id="3.40.190.10">
    <property type="entry name" value="Periplasmic binding protein-like II"/>
    <property type="match status" value="1"/>
</dbReference>
<sequence length="555" mass="63686">MDQQLLKMWHAVPSGAAKKQDLAEILQLSLKQTSRLLQKWSIEGWLTFTAGKGRGNVSKLEWLKDVEKSLEEELMKIIEQESVEVSSKYLLLDWSMESKMRLVDKFRMNFGYVQDTSDADKLIVPKKNPLLTRHPLEAADIYSANMIANVLNRLVSVDSMGKVEPELAHSWEMSDTRLVLYLRKDVKFHDGSTLSAEDAAKCLNRLRRHSHFQELWQPITSVKAIAPLVLEISFPAGCSYCLQMLGMINSSIFKELSGEVIGTGPFCFEGDGLSKTTLRAFNDYFRERPLLDAVEFIQVPKDFDSIIYRSTSQDASCDTFIVESDSGVGMVIFNAFRDSPIQQKEVRDYIHFAIAKHRHKIEAHYPRAKANHQSILIGEHPDYPISRPPRPELDRPLIIKTTDYLEGATAWLKEALEEEGIPVEIQHLSFKEKLNDNGLDQQADLFVHGEVFEMNQSFSFYHFFRNGYSPLAAHCKTDSTLSNLLNRYAHTPFSEWTRLNLELEKYLVESSLLIPLYYEKRQIPFSADLMNISISHFGYVDFSKLWVRPSNLSNR</sequence>
<name>A0A098EN59_9BACL</name>
<feature type="domain" description="Solute-binding protein family 5" evidence="2">
    <location>
        <begin position="162"/>
        <end position="302"/>
    </location>
</feature>
<organism evidence="4 5">
    <name type="scientific">Planococcus massiliensis</name>
    <dbReference type="NCBI Taxonomy" id="1499687"/>
    <lineage>
        <taxon>Bacteria</taxon>
        <taxon>Bacillati</taxon>
        <taxon>Bacillota</taxon>
        <taxon>Bacilli</taxon>
        <taxon>Bacillales</taxon>
        <taxon>Caryophanaceae</taxon>
        <taxon>Planococcus</taxon>
    </lineage>
</organism>
<keyword evidence="1" id="KW-0238">DNA-binding</keyword>
<dbReference type="InterPro" id="IPR025370">
    <property type="entry name" value="SgrR_HTH_N"/>
</dbReference>
<dbReference type="AlphaFoldDB" id="A0A098EN59"/>
<reference evidence="4 5" key="1">
    <citation type="submission" date="2014-09" db="EMBL/GenBank/DDBJ databases">
        <authorList>
            <person name="Urmite Genomes Urmite Genomes"/>
        </authorList>
    </citation>
    <scope>NUCLEOTIDE SEQUENCE [LARGE SCALE GENOMIC DNA]</scope>
    <source>
        <strain evidence="4 5">ES2</strain>
    </source>
</reference>
<evidence type="ECO:0000256" key="1">
    <source>
        <dbReference type="ARBA" id="ARBA00023125"/>
    </source>
</evidence>
<dbReference type="SUPFAM" id="SSF53850">
    <property type="entry name" value="Periplasmic binding protein-like II"/>
    <property type="match status" value="1"/>
</dbReference>
<feature type="domain" description="Transcriptional regulator SgrR N-terminal HTH" evidence="3">
    <location>
        <begin position="18"/>
        <end position="85"/>
    </location>
</feature>
<dbReference type="GO" id="GO:1904680">
    <property type="term" value="F:peptide transmembrane transporter activity"/>
    <property type="evidence" value="ECO:0007669"/>
    <property type="project" value="TreeGrafter"/>
</dbReference>
<evidence type="ECO:0000259" key="3">
    <source>
        <dbReference type="Pfam" id="PF12793"/>
    </source>
</evidence>
<dbReference type="GO" id="GO:0015833">
    <property type="term" value="P:peptide transport"/>
    <property type="evidence" value="ECO:0007669"/>
    <property type="project" value="TreeGrafter"/>
</dbReference>
<evidence type="ECO:0000313" key="4">
    <source>
        <dbReference type="EMBL" id="CEG23250.1"/>
    </source>
</evidence>